<comment type="caution">
    <text evidence="1">The sequence shown here is derived from an EMBL/GenBank/DDBJ whole genome shotgun (WGS) entry which is preliminary data.</text>
</comment>
<organism evidence="1 2">
    <name type="scientific">Oedothorax gibbosus</name>
    <dbReference type="NCBI Taxonomy" id="931172"/>
    <lineage>
        <taxon>Eukaryota</taxon>
        <taxon>Metazoa</taxon>
        <taxon>Ecdysozoa</taxon>
        <taxon>Arthropoda</taxon>
        <taxon>Chelicerata</taxon>
        <taxon>Arachnida</taxon>
        <taxon>Araneae</taxon>
        <taxon>Araneomorphae</taxon>
        <taxon>Entelegynae</taxon>
        <taxon>Araneoidea</taxon>
        <taxon>Linyphiidae</taxon>
        <taxon>Erigoninae</taxon>
        <taxon>Oedothorax</taxon>
    </lineage>
</organism>
<sequence length="128" mass="14597">MKPKQKITKPTPSMKSSVMLRLLKWIQRKCVANGCVTYNEVKEFVETNEKYDYKVQGIMEVLLKNGHLEKFGWKYIVPTPSRSKILKHVHQAAATNQGKQKTTQANKDIPASTIFSEDVEIASSEDIE</sequence>
<keyword evidence="2" id="KW-1185">Reference proteome</keyword>
<reference evidence="1 2" key="1">
    <citation type="journal article" date="2022" name="Nat. Ecol. Evol.">
        <title>A masculinizing supergene underlies an exaggerated male reproductive morph in a spider.</title>
        <authorList>
            <person name="Hendrickx F."/>
            <person name="De Corte Z."/>
            <person name="Sonet G."/>
            <person name="Van Belleghem S.M."/>
            <person name="Kostlbacher S."/>
            <person name="Vangestel C."/>
        </authorList>
    </citation>
    <scope>NUCLEOTIDE SEQUENCE [LARGE SCALE GENOMIC DNA]</scope>
    <source>
        <strain evidence="1">W744_W776</strain>
    </source>
</reference>
<dbReference type="AlphaFoldDB" id="A0AAV6VJV8"/>
<name>A0AAV6VJV8_9ARAC</name>
<gene>
    <name evidence="1" type="ORF">JTE90_004351</name>
</gene>
<evidence type="ECO:0000313" key="2">
    <source>
        <dbReference type="Proteomes" id="UP000827092"/>
    </source>
</evidence>
<evidence type="ECO:0000313" key="1">
    <source>
        <dbReference type="EMBL" id="KAG8197085.1"/>
    </source>
</evidence>
<proteinExistence type="predicted"/>
<protein>
    <submittedName>
        <fullName evidence="1">Uncharacterized protein</fullName>
    </submittedName>
</protein>
<dbReference type="EMBL" id="JAFNEN010000059">
    <property type="protein sequence ID" value="KAG8197085.1"/>
    <property type="molecule type" value="Genomic_DNA"/>
</dbReference>
<dbReference type="Proteomes" id="UP000827092">
    <property type="component" value="Unassembled WGS sequence"/>
</dbReference>
<accession>A0AAV6VJV8</accession>